<feature type="compositionally biased region" description="Acidic residues" evidence="1">
    <location>
        <begin position="587"/>
        <end position="598"/>
    </location>
</feature>
<evidence type="ECO:0000313" key="5">
    <source>
        <dbReference type="Proteomes" id="UP000824031"/>
    </source>
</evidence>
<dbReference type="Proteomes" id="UP000824031">
    <property type="component" value="Unassembled WGS sequence"/>
</dbReference>
<dbReference type="InterPro" id="IPR013783">
    <property type="entry name" value="Ig-like_fold"/>
</dbReference>
<feature type="transmembrane region" description="Helical" evidence="2">
    <location>
        <begin position="548"/>
        <end position="569"/>
    </location>
</feature>
<reference evidence="4" key="1">
    <citation type="journal article" date="2021" name="PeerJ">
        <title>Extensive microbial diversity within the chicken gut microbiome revealed by metagenomics and culture.</title>
        <authorList>
            <person name="Gilroy R."/>
            <person name="Ravi A."/>
            <person name="Getino M."/>
            <person name="Pursley I."/>
            <person name="Horton D.L."/>
            <person name="Alikhan N.F."/>
            <person name="Baker D."/>
            <person name="Gharbi K."/>
            <person name="Hall N."/>
            <person name="Watson M."/>
            <person name="Adriaenssens E.M."/>
            <person name="Foster-Nyarko E."/>
            <person name="Jarju S."/>
            <person name="Secka A."/>
            <person name="Antonio M."/>
            <person name="Oren A."/>
            <person name="Chaudhuri R.R."/>
            <person name="La Ragione R."/>
            <person name="Hildebrand F."/>
            <person name="Pallen M.J."/>
        </authorList>
    </citation>
    <scope>NUCLEOTIDE SEQUENCE</scope>
    <source>
        <strain evidence="4">3436</strain>
    </source>
</reference>
<reference evidence="4" key="2">
    <citation type="submission" date="2021-04" db="EMBL/GenBank/DDBJ databases">
        <authorList>
            <person name="Gilroy R."/>
        </authorList>
    </citation>
    <scope>NUCLEOTIDE SEQUENCE</scope>
    <source>
        <strain evidence="4">3436</strain>
    </source>
</reference>
<dbReference type="PANTHER" id="PTHR35902:SF3">
    <property type="entry name" value="NPCBM-ASSOCIATED, NEW3 DOMAIN OF ALPHA-GALACTOSIDASE"/>
    <property type="match status" value="1"/>
</dbReference>
<dbReference type="PANTHER" id="PTHR35902">
    <property type="entry name" value="S-LAYER DOMAIN-LIKE PROTEIN-RELATED"/>
    <property type="match status" value="1"/>
</dbReference>
<accession>A0A9D2F4L5</accession>
<feature type="compositionally biased region" description="Pro residues" evidence="1">
    <location>
        <begin position="160"/>
        <end position="178"/>
    </location>
</feature>
<evidence type="ECO:0000256" key="3">
    <source>
        <dbReference type="SAM" id="SignalP"/>
    </source>
</evidence>
<evidence type="ECO:0008006" key="6">
    <source>
        <dbReference type="Google" id="ProtNLM"/>
    </source>
</evidence>
<keyword evidence="2" id="KW-0472">Membrane</keyword>
<feature type="region of interest" description="Disordered" evidence="1">
    <location>
        <begin position="575"/>
        <end position="598"/>
    </location>
</feature>
<evidence type="ECO:0000256" key="1">
    <source>
        <dbReference type="SAM" id="MobiDB-lite"/>
    </source>
</evidence>
<feature type="chain" id="PRO_5038734664" description="CARDB domain-containing protein" evidence="3">
    <location>
        <begin position="29"/>
        <end position="598"/>
    </location>
</feature>
<sequence length="598" mass="62772">MSVTLLQKSAALAACLLLSVSLCLPARAEELEPPAAPPAAAEPAPNPPEFLALSYTSSRDAIHRGEVSDLTVTLKDTALLTRDFRVEDYDFSKLIDSFSACTPGVEVLSAEDEPVTLRLTCAGVSYSGTGQSLKLSAARKGGGPAQTVEITVAQAVEYTPPVPTPKPEPTPTPAPKEQPAPAVVITRSALAAPLAANQAADIVVTFHNAGKTRVLTPQAVFTPSESLLLVSDTSTFLLPDIEPGKSQSVTVRVQAGKEIAAASQALAVELKYNYDNAGTLTAASAADKLNLAAVTTGDPAQKTDAATPNIVVRDFTYGQSNIAAGSRFTLDFRFQNMGRLRVENVVASVDGGENFALDGGTSTFYYDALPAKGEQKQSVPLQALPTAKSGAQAVTVQFKYEYVDGNKRTAASSEVRMAVPVVQQDRFQINAPALPESCTAGEECVLTLNYVNRGKTDVSNVEAAVEGDGFDAAAKTQYVGNITAGTSGSIGFALTPNQAGKVKVLLKVTYEDPNLQPQTKEFPVELTVGEGALPDDLPMDDLPEEKPFPWPLLALIPLGGVIAGAVVVLRRGGKGKTADPVPAWEPWPDDETPGSPEE</sequence>
<dbReference type="Gene3D" id="2.60.40.10">
    <property type="entry name" value="Immunoglobulins"/>
    <property type="match status" value="1"/>
</dbReference>
<feature type="signal peptide" evidence="3">
    <location>
        <begin position="1"/>
        <end position="28"/>
    </location>
</feature>
<keyword evidence="2" id="KW-1133">Transmembrane helix</keyword>
<dbReference type="AlphaFoldDB" id="A0A9D2F4L5"/>
<dbReference type="EMBL" id="DXBO01000136">
    <property type="protein sequence ID" value="HIZ48961.1"/>
    <property type="molecule type" value="Genomic_DNA"/>
</dbReference>
<comment type="caution">
    <text evidence="4">The sequence shown here is derived from an EMBL/GenBank/DDBJ whole genome shotgun (WGS) entry which is preliminary data.</text>
</comment>
<keyword evidence="2" id="KW-0812">Transmembrane</keyword>
<feature type="region of interest" description="Disordered" evidence="1">
    <location>
        <begin position="159"/>
        <end position="178"/>
    </location>
</feature>
<organism evidence="4 5">
    <name type="scientific">Candidatus Gemmiger excrementavium</name>
    <dbReference type="NCBI Taxonomy" id="2838608"/>
    <lineage>
        <taxon>Bacteria</taxon>
        <taxon>Bacillati</taxon>
        <taxon>Bacillota</taxon>
        <taxon>Clostridia</taxon>
        <taxon>Eubacteriales</taxon>
        <taxon>Gemmiger</taxon>
    </lineage>
</organism>
<protein>
    <recommendedName>
        <fullName evidence="6">CARDB domain-containing protein</fullName>
    </recommendedName>
</protein>
<keyword evidence="3" id="KW-0732">Signal</keyword>
<evidence type="ECO:0000313" key="4">
    <source>
        <dbReference type="EMBL" id="HIZ48961.1"/>
    </source>
</evidence>
<evidence type="ECO:0000256" key="2">
    <source>
        <dbReference type="SAM" id="Phobius"/>
    </source>
</evidence>
<name>A0A9D2F4L5_9FIRM</name>
<proteinExistence type="predicted"/>
<gene>
    <name evidence="4" type="ORF">H9810_09595</name>
</gene>